<protein>
    <submittedName>
        <fullName evidence="2">MobC</fullName>
    </submittedName>
</protein>
<name>A0A6M4DUU1_ECOLX</name>
<keyword evidence="2" id="KW-0614">Plasmid</keyword>
<sequence length="169" mass="18624">MALFRGATPPRNPLWPPLDPPLRDGLRGGFLALENGRGPMSTTQIEKDSRRKAVNGVISSFQLEGEAITDEFKILLEDYINGKISTDEVLAMVSDEPTTTEYDYEITPRTLGLGGGWNLRLLENGEEVGGGVFPLPEHCDFRDEKALQTLLDSLYEDALAEASAWLASR</sequence>
<geneLocation type="plasmid" evidence="2">
    <name>pE566-OXA-232</name>
</geneLocation>
<dbReference type="InterPro" id="IPR043038">
    <property type="entry name" value="VbhA_sf"/>
</dbReference>
<organism evidence="2">
    <name type="scientific">Escherichia coli</name>
    <dbReference type="NCBI Taxonomy" id="562"/>
    <lineage>
        <taxon>Bacteria</taxon>
        <taxon>Pseudomonadati</taxon>
        <taxon>Pseudomonadota</taxon>
        <taxon>Gammaproteobacteria</taxon>
        <taxon>Enterobacterales</taxon>
        <taxon>Enterobacteriaceae</taxon>
        <taxon>Escherichia</taxon>
    </lineage>
</organism>
<evidence type="ECO:0000259" key="1">
    <source>
        <dbReference type="Pfam" id="PF18495"/>
    </source>
</evidence>
<dbReference type="CDD" id="cd11586">
    <property type="entry name" value="VbhA_like"/>
    <property type="match status" value="1"/>
</dbReference>
<reference evidence="2" key="1">
    <citation type="submission" date="2020-04" db="EMBL/GenBank/DDBJ databases">
        <title>First report of Escherichia coli coproducing OXA-232 and mcr-1.1 in South America.</title>
        <authorList>
            <person name="Garcia J.F."/>
            <person name="Nastro M.B."/>
            <person name="Dabos L."/>
            <person name="German T."/>
            <person name="C V.O."/>
            <person name="Hernan R."/>
            <person name="Carlos V."/>
        </authorList>
    </citation>
    <scope>NUCLEOTIDE SEQUENCE</scope>
    <source>
        <strain evidence="2">E566</strain>
        <plasmid evidence="2">pE566-OXA-232</plasmid>
    </source>
</reference>
<dbReference type="Pfam" id="PF18495">
    <property type="entry name" value="VbhA"/>
    <property type="match status" value="1"/>
</dbReference>
<dbReference type="InterPro" id="IPR041535">
    <property type="entry name" value="VbhA"/>
</dbReference>
<dbReference type="EMBL" id="MT312220">
    <property type="protein sequence ID" value="QJQ72341.1"/>
    <property type="molecule type" value="Genomic_DNA"/>
</dbReference>
<dbReference type="InterPro" id="IPR033788">
    <property type="entry name" value="VbhA-like"/>
</dbReference>
<proteinExistence type="predicted"/>
<feature type="domain" description="Antitoxin VbhA" evidence="1">
    <location>
        <begin position="50"/>
        <end position="90"/>
    </location>
</feature>
<dbReference type="AlphaFoldDB" id="A0A6M4DUU1"/>
<accession>A0A6M4DUU1</accession>
<evidence type="ECO:0000313" key="2">
    <source>
        <dbReference type="EMBL" id="QJQ72341.1"/>
    </source>
</evidence>
<dbReference type="Gene3D" id="1.10.8.1050">
    <property type="entry name" value="Antitoxin VbhA-like"/>
    <property type="match status" value="1"/>
</dbReference>